<dbReference type="GO" id="GO:0005634">
    <property type="term" value="C:nucleus"/>
    <property type="evidence" value="ECO:0007669"/>
    <property type="project" value="UniProtKB-SubCell"/>
</dbReference>
<dbReference type="GO" id="GO:0003677">
    <property type="term" value="F:DNA binding"/>
    <property type="evidence" value="ECO:0007669"/>
    <property type="project" value="UniProtKB-KW"/>
</dbReference>
<evidence type="ECO:0000313" key="11">
    <source>
        <dbReference type="Proteomes" id="UP000436088"/>
    </source>
</evidence>
<keyword evidence="3" id="KW-0805">Transcription regulation</keyword>
<evidence type="ECO:0000256" key="6">
    <source>
        <dbReference type="ARBA" id="ARBA00023242"/>
    </source>
</evidence>
<keyword evidence="7" id="KW-0175">Coiled coil</keyword>
<dbReference type="PANTHER" id="PTHR46408:SF10">
    <property type="entry name" value="BASIC LEUCINE ZIPPER 63"/>
    <property type="match status" value="1"/>
</dbReference>
<dbReference type="Pfam" id="PF12498">
    <property type="entry name" value="bZIP_C"/>
    <property type="match status" value="1"/>
</dbReference>
<feature type="compositionally biased region" description="Polar residues" evidence="8">
    <location>
        <begin position="129"/>
        <end position="144"/>
    </location>
</feature>
<dbReference type="AlphaFoldDB" id="A0A6A2YZ47"/>
<sequence>MDRVFSVEDMSDHFWSSSAAADGGDAEKDNKPGSKMNFSASEWAFQEFLKKEVDEKGEDHNEEDKVKEELMKKKNGCFEKNNNNNNVPADLDDYQACLKKKLNLACAAVAMSMASIVTPQDAVAGRADSGSQASNTAQLGSKTVSKGAGDKDDGSVVGISSFQNGQKKLGAQVRPSTSTGSLIEQSEDDEVEGENGTMENMDPADAKRVAQLKVENANLLKRLTDISQKQNEAAVDNRVLKADLETLRAKVKLAEEAVRRTTGLNHLFHASPEILTMCVSSFDGSPSDTSVVADPVQGGPKHTFYRAAADYRISTHDPRINNACTDISSVENIQTDSGGSAVTGNKIGQTASLQRVASLEHLQKRIRGGVSPRGSQSNGKQ</sequence>
<accession>A0A6A2YZ47</accession>
<gene>
    <name evidence="10" type="ORF">F3Y22_tig00111151pilonHSYRG00225</name>
</gene>
<keyword evidence="11" id="KW-1185">Reference proteome</keyword>
<name>A0A6A2YZ47_HIBSY</name>
<protein>
    <submittedName>
        <fullName evidence="10">Thylakoid assembly family protein</fullName>
    </submittedName>
</protein>
<proteinExistence type="inferred from homology"/>
<keyword evidence="6" id="KW-0539">Nucleus</keyword>
<evidence type="ECO:0000256" key="4">
    <source>
        <dbReference type="ARBA" id="ARBA00023125"/>
    </source>
</evidence>
<keyword evidence="5" id="KW-0804">Transcription</keyword>
<feature type="coiled-coil region" evidence="7">
    <location>
        <begin position="209"/>
        <end position="257"/>
    </location>
</feature>
<comment type="similarity">
    <text evidence="2">Belongs to the bZIP family.</text>
</comment>
<feature type="region of interest" description="Disordered" evidence="8">
    <location>
        <begin position="126"/>
        <end position="202"/>
    </location>
</feature>
<dbReference type="InterPro" id="IPR020983">
    <property type="entry name" value="Basic_leucine-zipper_C"/>
</dbReference>
<evidence type="ECO:0000256" key="1">
    <source>
        <dbReference type="ARBA" id="ARBA00004123"/>
    </source>
</evidence>
<evidence type="ECO:0000256" key="2">
    <source>
        <dbReference type="ARBA" id="ARBA00007163"/>
    </source>
</evidence>
<evidence type="ECO:0000313" key="10">
    <source>
        <dbReference type="EMBL" id="KAE8684185.1"/>
    </source>
</evidence>
<reference evidence="10" key="1">
    <citation type="submission" date="2019-09" db="EMBL/GenBank/DDBJ databases">
        <title>Draft genome information of white flower Hibiscus syriacus.</title>
        <authorList>
            <person name="Kim Y.-M."/>
        </authorList>
    </citation>
    <scope>NUCLEOTIDE SEQUENCE [LARGE SCALE GENOMIC DNA]</scope>
    <source>
        <strain evidence="10">YM2019G1</strain>
    </source>
</reference>
<dbReference type="EMBL" id="VEPZ02001248">
    <property type="protein sequence ID" value="KAE8684185.1"/>
    <property type="molecule type" value="Genomic_DNA"/>
</dbReference>
<dbReference type="PANTHER" id="PTHR46408">
    <property type="entry name" value="BASIC LEUCINE ZIPPER 63"/>
    <property type="match status" value="1"/>
</dbReference>
<evidence type="ECO:0000256" key="8">
    <source>
        <dbReference type="SAM" id="MobiDB-lite"/>
    </source>
</evidence>
<feature type="region of interest" description="Disordered" evidence="8">
    <location>
        <begin position="16"/>
        <end position="36"/>
    </location>
</feature>
<evidence type="ECO:0000259" key="9">
    <source>
        <dbReference type="Pfam" id="PF12498"/>
    </source>
</evidence>
<evidence type="ECO:0000256" key="7">
    <source>
        <dbReference type="SAM" id="Coils"/>
    </source>
</evidence>
<comment type="subcellular location">
    <subcellularLocation>
        <location evidence="1">Nucleus</location>
    </subcellularLocation>
</comment>
<feature type="compositionally biased region" description="Polar residues" evidence="8">
    <location>
        <begin position="174"/>
        <end position="184"/>
    </location>
</feature>
<dbReference type="Proteomes" id="UP000436088">
    <property type="component" value="Unassembled WGS sequence"/>
</dbReference>
<evidence type="ECO:0000256" key="3">
    <source>
        <dbReference type="ARBA" id="ARBA00023015"/>
    </source>
</evidence>
<feature type="domain" description="Basic leucine-zipper C-terminal" evidence="9">
    <location>
        <begin position="246"/>
        <end position="370"/>
    </location>
</feature>
<organism evidence="10 11">
    <name type="scientific">Hibiscus syriacus</name>
    <name type="common">Rose of Sharon</name>
    <dbReference type="NCBI Taxonomy" id="106335"/>
    <lineage>
        <taxon>Eukaryota</taxon>
        <taxon>Viridiplantae</taxon>
        <taxon>Streptophyta</taxon>
        <taxon>Embryophyta</taxon>
        <taxon>Tracheophyta</taxon>
        <taxon>Spermatophyta</taxon>
        <taxon>Magnoliopsida</taxon>
        <taxon>eudicotyledons</taxon>
        <taxon>Gunneridae</taxon>
        <taxon>Pentapetalae</taxon>
        <taxon>rosids</taxon>
        <taxon>malvids</taxon>
        <taxon>Malvales</taxon>
        <taxon>Malvaceae</taxon>
        <taxon>Malvoideae</taxon>
        <taxon>Hibiscus</taxon>
    </lineage>
</organism>
<evidence type="ECO:0000256" key="5">
    <source>
        <dbReference type="ARBA" id="ARBA00023163"/>
    </source>
</evidence>
<keyword evidence="4" id="KW-0238">DNA-binding</keyword>
<comment type="caution">
    <text evidence="10">The sequence shown here is derived from an EMBL/GenBank/DDBJ whole genome shotgun (WGS) entry which is preliminary data.</text>
</comment>